<protein>
    <submittedName>
        <fullName evidence="1">Uncharacterized protein</fullName>
    </submittedName>
</protein>
<sequence length="31" mass="3270">MVFILLSGETGSRIFVIGVSVGIYRGAVQTV</sequence>
<dbReference type="Proteomes" id="UP000018857">
    <property type="component" value="Unassembled WGS sequence"/>
</dbReference>
<dbReference type="AlphaFoldDB" id="W1S059"/>
<evidence type="ECO:0000313" key="2">
    <source>
        <dbReference type="Proteomes" id="UP000018857"/>
    </source>
</evidence>
<keyword evidence="2" id="KW-1185">Reference proteome</keyword>
<evidence type="ECO:0000313" key="1">
    <source>
        <dbReference type="EMBL" id="ETI62602.1"/>
    </source>
</evidence>
<dbReference type="PATRIC" id="fig|1208321.3.peg.238"/>
<proteinExistence type="predicted"/>
<reference evidence="1 2" key="1">
    <citation type="journal article" date="2014" name="Genome Announc.">
        <title>Draft Genome Sequence of Marinomonas sp. Strain D104, a Polycyclic Aromatic Hydrocarbon-Degrading Bacterium from the Deep-Sea Sediment of the Arctic Ocean.</title>
        <authorList>
            <person name="Dong C."/>
            <person name="Bai X."/>
            <person name="Lai Q."/>
            <person name="Xie Y."/>
            <person name="Chen X."/>
            <person name="Shao Z."/>
        </authorList>
    </citation>
    <scope>NUCLEOTIDE SEQUENCE [LARGE SCALE GENOMIC DNA]</scope>
    <source>
        <strain evidence="1 2">D104</strain>
    </source>
</reference>
<accession>W1S059</accession>
<gene>
    <name evidence="1" type="ORF">D104_01180</name>
</gene>
<organism evidence="1 2">
    <name type="scientific">Marinomonas profundimaris</name>
    <dbReference type="NCBI Taxonomy" id="1208321"/>
    <lineage>
        <taxon>Bacteria</taxon>
        <taxon>Pseudomonadati</taxon>
        <taxon>Pseudomonadota</taxon>
        <taxon>Gammaproteobacteria</taxon>
        <taxon>Oceanospirillales</taxon>
        <taxon>Oceanospirillaceae</taxon>
        <taxon>Marinomonas</taxon>
    </lineage>
</organism>
<name>W1S059_9GAMM</name>
<dbReference type="EMBL" id="AYOZ01000001">
    <property type="protein sequence ID" value="ETI62602.1"/>
    <property type="molecule type" value="Genomic_DNA"/>
</dbReference>
<comment type="caution">
    <text evidence="1">The sequence shown here is derived from an EMBL/GenBank/DDBJ whole genome shotgun (WGS) entry which is preliminary data.</text>
</comment>